<dbReference type="EMBL" id="CP069036">
    <property type="protein sequence ID" value="QRD02620.1"/>
    <property type="molecule type" value="Genomic_DNA"/>
</dbReference>
<organism evidence="2 3">
    <name type="scientific">Phaeosphaeria nodorum (strain SN15 / ATCC MYA-4574 / FGSC 10173)</name>
    <name type="common">Glume blotch fungus</name>
    <name type="synonym">Parastagonospora nodorum</name>
    <dbReference type="NCBI Taxonomy" id="321614"/>
    <lineage>
        <taxon>Eukaryota</taxon>
        <taxon>Fungi</taxon>
        <taxon>Dikarya</taxon>
        <taxon>Ascomycota</taxon>
        <taxon>Pezizomycotina</taxon>
        <taxon>Dothideomycetes</taxon>
        <taxon>Pleosporomycetidae</taxon>
        <taxon>Pleosporales</taxon>
        <taxon>Pleosporineae</taxon>
        <taxon>Phaeosphaeriaceae</taxon>
        <taxon>Parastagonospora</taxon>
    </lineage>
</organism>
<keyword evidence="1" id="KW-0472">Membrane</keyword>
<proteinExistence type="predicted"/>
<name>A0A7U2FGM0_PHANO</name>
<keyword evidence="1" id="KW-0812">Transmembrane</keyword>
<keyword evidence="1" id="KW-1133">Transmembrane helix</keyword>
<sequence length="109" mass="11852">MYRTEHIYSLGGVILKYLTTYASSGLLDISRVRDRQLSLHELGPTASVLSSVSAIVMPSRASQGMSLVLLSCGVKCTAIAYAILVLHRVTSDASWHGFLLLVGRILQFV</sequence>
<dbReference type="Proteomes" id="UP000663193">
    <property type="component" value="Chromosome 14"/>
</dbReference>
<evidence type="ECO:0000313" key="2">
    <source>
        <dbReference type="EMBL" id="QRD02620.1"/>
    </source>
</evidence>
<reference evidence="3" key="1">
    <citation type="journal article" date="2021" name="BMC Genomics">
        <title>Chromosome-level genome assembly and manually-curated proteome of model necrotroph Parastagonospora nodorum Sn15 reveals a genome-wide trove of candidate effector homologs, and redundancy of virulence-related functions within an accessory chromosome.</title>
        <authorList>
            <person name="Bertazzoni S."/>
            <person name="Jones D.A.B."/>
            <person name="Phan H.T."/>
            <person name="Tan K.-C."/>
            <person name="Hane J.K."/>
        </authorList>
    </citation>
    <scope>NUCLEOTIDE SEQUENCE [LARGE SCALE GENOMIC DNA]</scope>
    <source>
        <strain evidence="3">SN15 / ATCC MYA-4574 / FGSC 10173)</strain>
    </source>
</reference>
<dbReference type="VEuPathDB" id="FungiDB:JI435_307650"/>
<gene>
    <name evidence="2" type="ORF">JI435_307650</name>
</gene>
<evidence type="ECO:0000256" key="1">
    <source>
        <dbReference type="SAM" id="Phobius"/>
    </source>
</evidence>
<feature type="transmembrane region" description="Helical" evidence="1">
    <location>
        <begin position="64"/>
        <end position="86"/>
    </location>
</feature>
<evidence type="ECO:0000313" key="3">
    <source>
        <dbReference type="Proteomes" id="UP000663193"/>
    </source>
</evidence>
<dbReference type="AlphaFoldDB" id="A0A7U2FGM0"/>
<keyword evidence="3" id="KW-1185">Reference proteome</keyword>
<protein>
    <submittedName>
        <fullName evidence="2">Uncharacterized protein</fullName>
    </submittedName>
</protein>
<accession>A0A7U2FGM0</accession>